<evidence type="ECO:0000313" key="3">
    <source>
        <dbReference type="Proteomes" id="UP000566819"/>
    </source>
</evidence>
<reference evidence="2 3" key="1">
    <citation type="submission" date="2020-03" db="EMBL/GenBank/DDBJ databases">
        <title>Draft Genome Sequence of Cudoniella acicularis.</title>
        <authorList>
            <person name="Buettner E."/>
            <person name="Kellner H."/>
        </authorList>
    </citation>
    <scope>NUCLEOTIDE SEQUENCE [LARGE SCALE GENOMIC DNA]</scope>
    <source>
        <strain evidence="2 3">DSM 108380</strain>
    </source>
</reference>
<dbReference type="EMBL" id="JAAMPI010000020">
    <property type="protein sequence ID" value="KAF4637515.1"/>
    <property type="molecule type" value="Genomic_DNA"/>
</dbReference>
<comment type="caution">
    <text evidence="2">The sequence shown here is derived from an EMBL/GenBank/DDBJ whole genome shotgun (WGS) entry which is preliminary data.</text>
</comment>
<feature type="region of interest" description="Disordered" evidence="1">
    <location>
        <begin position="1"/>
        <end position="35"/>
    </location>
</feature>
<sequence length="158" mass="18291">MKEETEKKVQTGERDATAPNRPPQQLPTPQTPETPQITQVALAAKRVFSPSTTNFFIPTLTVDFLNHINGRYEQRIPTPSKKKRGVAKRKALARAKLREDWNEGLKLAKEFFVEEVKCKNCDHHHYSKAAYEKWEKLKIRMADGNMMIGEPKLRTFRN</sequence>
<feature type="compositionally biased region" description="Basic and acidic residues" evidence="1">
    <location>
        <begin position="1"/>
        <end position="16"/>
    </location>
</feature>
<evidence type="ECO:0000256" key="1">
    <source>
        <dbReference type="SAM" id="MobiDB-lite"/>
    </source>
</evidence>
<proteinExistence type="predicted"/>
<gene>
    <name evidence="2" type="ORF">G7Y89_g570</name>
</gene>
<feature type="compositionally biased region" description="Pro residues" evidence="1">
    <location>
        <begin position="20"/>
        <end position="32"/>
    </location>
</feature>
<organism evidence="2 3">
    <name type="scientific">Cudoniella acicularis</name>
    <dbReference type="NCBI Taxonomy" id="354080"/>
    <lineage>
        <taxon>Eukaryota</taxon>
        <taxon>Fungi</taxon>
        <taxon>Dikarya</taxon>
        <taxon>Ascomycota</taxon>
        <taxon>Pezizomycotina</taxon>
        <taxon>Leotiomycetes</taxon>
        <taxon>Helotiales</taxon>
        <taxon>Tricladiaceae</taxon>
        <taxon>Cudoniella</taxon>
    </lineage>
</organism>
<name>A0A8H4WAB0_9HELO</name>
<protein>
    <submittedName>
        <fullName evidence="2">Uncharacterized protein</fullName>
    </submittedName>
</protein>
<evidence type="ECO:0000313" key="2">
    <source>
        <dbReference type="EMBL" id="KAF4637515.1"/>
    </source>
</evidence>
<keyword evidence="3" id="KW-1185">Reference proteome</keyword>
<dbReference type="Proteomes" id="UP000566819">
    <property type="component" value="Unassembled WGS sequence"/>
</dbReference>
<dbReference type="AlphaFoldDB" id="A0A8H4WAB0"/>
<accession>A0A8H4WAB0</accession>